<dbReference type="InterPro" id="IPR023213">
    <property type="entry name" value="CAT-like_dom_sf"/>
</dbReference>
<accession>A0AAD6VSU7</accession>
<dbReference type="Gene3D" id="3.30.559.10">
    <property type="entry name" value="Chloramphenicol acetyltransferase-like domain"/>
    <property type="match status" value="1"/>
</dbReference>
<protein>
    <submittedName>
        <fullName evidence="1">Uncharacterized protein</fullName>
    </submittedName>
</protein>
<dbReference type="AlphaFoldDB" id="A0AAD6VSU7"/>
<comment type="caution">
    <text evidence="1">The sequence shown here is derived from an EMBL/GenBank/DDBJ whole genome shotgun (WGS) entry which is preliminary data.</text>
</comment>
<dbReference type="SUPFAM" id="SSF52777">
    <property type="entry name" value="CoA-dependent acyltransferases"/>
    <property type="match status" value="1"/>
</dbReference>
<reference evidence="1" key="1">
    <citation type="submission" date="2023-03" db="EMBL/GenBank/DDBJ databases">
        <title>Massive genome expansion in bonnet fungi (Mycena s.s.) driven by repeated elements and novel gene families across ecological guilds.</title>
        <authorList>
            <consortium name="Lawrence Berkeley National Laboratory"/>
            <person name="Harder C.B."/>
            <person name="Miyauchi S."/>
            <person name="Viragh M."/>
            <person name="Kuo A."/>
            <person name="Thoen E."/>
            <person name="Andreopoulos B."/>
            <person name="Lu D."/>
            <person name="Skrede I."/>
            <person name="Drula E."/>
            <person name="Henrissat B."/>
            <person name="Morin E."/>
            <person name="Kohler A."/>
            <person name="Barry K."/>
            <person name="LaButti K."/>
            <person name="Morin E."/>
            <person name="Salamov A."/>
            <person name="Lipzen A."/>
            <person name="Mereny Z."/>
            <person name="Hegedus B."/>
            <person name="Baldrian P."/>
            <person name="Stursova M."/>
            <person name="Weitz H."/>
            <person name="Taylor A."/>
            <person name="Grigoriev I.V."/>
            <person name="Nagy L.G."/>
            <person name="Martin F."/>
            <person name="Kauserud H."/>
        </authorList>
    </citation>
    <scope>NUCLEOTIDE SEQUENCE</scope>
    <source>
        <strain evidence="1">9144</strain>
    </source>
</reference>
<proteinExistence type="predicted"/>
<name>A0AAD6VSU7_9AGAR</name>
<organism evidence="1 2">
    <name type="scientific">Mycena pura</name>
    <dbReference type="NCBI Taxonomy" id="153505"/>
    <lineage>
        <taxon>Eukaryota</taxon>
        <taxon>Fungi</taxon>
        <taxon>Dikarya</taxon>
        <taxon>Basidiomycota</taxon>
        <taxon>Agaricomycotina</taxon>
        <taxon>Agaricomycetes</taxon>
        <taxon>Agaricomycetidae</taxon>
        <taxon>Agaricales</taxon>
        <taxon>Marasmiineae</taxon>
        <taxon>Mycenaceae</taxon>
        <taxon>Mycena</taxon>
    </lineage>
</organism>
<gene>
    <name evidence="1" type="ORF">GGX14DRAFT_591750</name>
</gene>
<keyword evidence="2" id="KW-1185">Reference proteome</keyword>
<sequence>MASWTVQPGNVYIRDLGLNELGFYYDSHINGTADTVGHTTIAVSPTARHCVAPQSITRAWCHLKNLFPLLAATVQLRNSLPQFVVTPQRLASLVQGEITVSSIASAEEAHAAAVYAINGARMLSDDLLSRIIVLARTDDTSTYHVLIQVAHLITDGVSNTSILRTFLNILSSPEELKGPDVKARLALAVAAESLVPTVENSARQRWRRAAGQIICQLQDAKRTGGQTLPRSFGPIATRLPARSGWLRTYFSAADSSRFIQNCRAHGITVGNALPVLAQVGLARLLCRRFVRGEMSLEEWEFRRQQPYHTAGPINLRPFLDKAWYQAGGYDSASVNVAYFYFTSSFTPLGPKSLALGDSVPELAKLMSPQRFLLRCNKMKKLASRYLTHPLFFEIGASRLANKPALQKNVAAKWEKNPESYVQPGELERHNVSPMEQVKYGPIMSHGWSTFGNTDDKLPREYPIPKAGASSSPVLRLQKHEGFLHCRTGELYLGSGTIGGQMYFSLNWDRNVFSDEVVHEWVNETQQAAHFYLGDSASSKL</sequence>
<evidence type="ECO:0000313" key="1">
    <source>
        <dbReference type="EMBL" id="KAJ7219348.1"/>
    </source>
</evidence>
<dbReference type="Proteomes" id="UP001219525">
    <property type="component" value="Unassembled WGS sequence"/>
</dbReference>
<dbReference type="EMBL" id="JARJCW010000011">
    <property type="protein sequence ID" value="KAJ7219348.1"/>
    <property type="molecule type" value="Genomic_DNA"/>
</dbReference>
<evidence type="ECO:0000313" key="2">
    <source>
        <dbReference type="Proteomes" id="UP001219525"/>
    </source>
</evidence>